<keyword evidence="3" id="KW-1185">Reference proteome</keyword>
<dbReference type="KEGG" id="haj:DU500_07510"/>
<accession>A0A345E273</accession>
<dbReference type="InterPro" id="IPR008928">
    <property type="entry name" value="6-hairpin_glycosidase_sf"/>
</dbReference>
<protein>
    <recommendedName>
        <fullName evidence="1">Broad-specificity ulvan lyase N-terminal domain-containing protein</fullName>
    </recommendedName>
</protein>
<name>A0A345E273_9EURY</name>
<dbReference type="Proteomes" id="UP000253273">
    <property type="component" value="Chromosome"/>
</dbReference>
<feature type="domain" description="Broad-specificity ulvan lyase N-terminal" evidence="1">
    <location>
        <begin position="128"/>
        <end position="277"/>
    </location>
</feature>
<dbReference type="GO" id="GO:0005975">
    <property type="term" value="P:carbohydrate metabolic process"/>
    <property type="evidence" value="ECO:0007669"/>
    <property type="project" value="InterPro"/>
</dbReference>
<sequence length="369" mass="41623">MRPVTLIRAIYRDLRGERTTPRSDEEHLSAAIDWLYQSQDVSDCAGSAAYYSLLTGWSGPYPETSGYIVPTLYDYAAYADSREARERAKKMGLWLLDVQLDTGAFPGGVNPDPNADPSVFNTGQILLGLVRAYDETGDERYISAAVEAANWLVAVQHEDGYWDQYDYRDEIHTYCSRVAWALLEVEQQIGGASFHRAAINHLDWVLSNQTNEYWFNNAAFSPGETPFLHTIAYTVRGILECGILLDNDTYINAAKRTADQLFNLQKESGVLAGAYDKSWIPADFNCLTGNAQTALIWLRLADRYEDTPYTIAADREIEFLKTHHILANPGPLYGGLTGSVPVWDRYLRLRVPNWAVKFFIDALLYRSDS</sequence>
<dbReference type="SUPFAM" id="SSF48208">
    <property type="entry name" value="Six-hairpin glycosidases"/>
    <property type="match status" value="1"/>
</dbReference>
<dbReference type="EMBL" id="CP031150">
    <property type="protein sequence ID" value="AXG06295.1"/>
    <property type="molecule type" value="Genomic_DNA"/>
</dbReference>
<proteinExistence type="predicted"/>
<dbReference type="Pfam" id="PF25840">
    <property type="entry name" value="Ulvan_lyase_N"/>
    <property type="match status" value="1"/>
</dbReference>
<dbReference type="InterPro" id="IPR058907">
    <property type="entry name" value="P29_N"/>
</dbReference>
<organism evidence="2 3">
    <name type="scientific">Haloplanus rubicundus</name>
    <dbReference type="NCBI Taxonomy" id="1547898"/>
    <lineage>
        <taxon>Archaea</taxon>
        <taxon>Methanobacteriati</taxon>
        <taxon>Methanobacteriota</taxon>
        <taxon>Stenosarchaea group</taxon>
        <taxon>Halobacteria</taxon>
        <taxon>Halobacteriales</taxon>
        <taxon>Haloferacaceae</taxon>
        <taxon>Haloplanus</taxon>
    </lineage>
</organism>
<reference evidence="2 3" key="1">
    <citation type="submission" date="2018-07" db="EMBL/GenBank/DDBJ databases">
        <title>Genome sequences of Haloplanus sp. CBA1113.</title>
        <authorList>
            <person name="Kim Y.B."/>
            <person name="Roh S.W."/>
        </authorList>
    </citation>
    <scope>NUCLEOTIDE SEQUENCE [LARGE SCALE GENOMIC DNA]</scope>
    <source>
        <strain evidence="2 3">CBA1113</strain>
    </source>
</reference>
<gene>
    <name evidence="2" type="ORF">DU500_07510</name>
</gene>
<dbReference type="AlphaFoldDB" id="A0A345E273"/>
<dbReference type="Gene3D" id="1.50.10.20">
    <property type="match status" value="1"/>
</dbReference>
<evidence type="ECO:0000313" key="3">
    <source>
        <dbReference type="Proteomes" id="UP000253273"/>
    </source>
</evidence>
<evidence type="ECO:0000259" key="1">
    <source>
        <dbReference type="Pfam" id="PF25840"/>
    </source>
</evidence>
<evidence type="ECO:0000313" key="2">
    <source>
        <dbReference type="EMBL" id="AXG06295.1"/>
    </source>
</evidence>